<evidence type="ECO:0000256" key="1">
    <source>
        <dbReference type="SAM" id="MobiDB-lite"/>
    </source>
</evidence>
<comment type="caution">
    <text evidence="3">The sequence shown here is derived from an EMBL/GenBank/DDBJ whole genome shotgun (WGS) entry which is preliminary data.</text>
</comment>
<dbReference type="Pfam" id="PF07045">
    <property type="entry name" value="DUF1330"/>
    <property type="match status" value="1"/>
</dbReference>
<evidence type="ECO:0000313" key="4">
    <source>
        <dbReference type="Proteomes" id="UP000051934"/>
    </source>
</evidence>
<feature type="domain" description="DUF1330" evidence="2">
    <location>
        <begin position="49"/>
        <end position="128"/>
    </location>
</feature>
<dbReference type="Gene3D" id="3.30.70.100">
    <property type="match status" value="1"/>
</dbReference>
<evidence type="ECO:0000259" key="2">
    <source>
        <dbReference type="Pfam" id="PF07045"/>
    </source>
</evidence>
<sequence length="142" mass="16142">MKVENRVHPSDEQITGFQEGDTDTPIYMLNLLRFKEKAEYADDRDPPMTGAEAYGVYSKEVQAHIEKVGGKAIFFGDISRLMLGEVEDLWDKVAIVMYPSRKAMMAMIKNPDYQESSKHREAGLEGQLNIEVKNDRADITRA</sequence>
<dbReference type="AlphaFoldDB" id="A0A0R2S3R6"/>
<gene>
    <name evidence="3" type="ORF">ABR69_10475</name>
</gene>
<reference evidence="3 4" key="1">
    <citation type="submission" date="2015-10" db="EMBL/GenBank/DDBJ databases">
        <title>Metagenome-Assembled Genomes uncover a global brackish microbiome.</title>
        <authorList>
            <person name="Hugerth L.W."/>
            <person name="Larsson J."/>
            <person name="Alneberg J."/>
            <person name="Lindh M.V."/>
            <person name="Legrand C."/>
            <person name="Pinhassi J."/>
            <person name="Andersson A.F."/>
        </authorList>
    </citation>
    <scope>NUCLEOTIDE SEQUENCE [LARGE SCALE GENOMIC DNA]</scope>
    <source>
        <strain evidence="3">BACL4 MAG-120507-bin80</strain>
    </source>
</reference>
<evidence type="ECO:0000313" key="3">
    <source>
        <dbReference type="EMBL" id="KRO68059.1"/>
    </source>
</evidence>
<dbReference type="EMBL" id="LIBB01000563">
    <property type="protein sequence ID" value="KRO68059.1"/>
    <property type="molecule type" value="Genomic_DNA"/>
</dbReference>
<feature type="region of interest" description="Disordered" evidence="1">
    <location>
        <begin position="1"/>
        <end position="20"/>
    </location>
</feature>
<dbReference type="InterPro" id="IPR011008">
    <property type="entry name" value="Dimeric_a/b-barrel"/>
</dbReference>
<dbReference type="InterPro" id="IPR010753">
    <property type="entry name" value="DUF1330"/>
</dbReference>
<dbReference type="Proteomes" id="UP000051934">
    <property type="component" value="Unassembled WGS sequence"/>
</dbReference>
<proteinExistence type="predicted"/>
<protein>
    <recommendedName>
        <fullName evidence="2">DUF1330 domain-containing protein</fullName>
    </recommendedName>
</protein>
<dbReference type="PANTHER" id="PTHR40257:SF1">
    <property type="entry name" value="DUF1330 DOMAIN-CONTAINING PROTEIN"/>
    <property type="match status" value="1"/>
</dbReference>
<name>A0A0R2S3R6_9GAMM</name>
<organism evidence="3 4">
    <name type="scientific">OM182 bacterium BACL3 MAG-120507-bin80</name>
    <dbReference type="NCBI Taxonomy" id="1655577"/>
    <lineage>
        <taxon>Bacteria</taxon>
        <taxon>Pseudomonadati</taxon>
        <taxon>Pseudomonadota</taxon>
        <taxon>Gammaproteobacteria</taxon>
        <taxon>OMG group</taxon>
        <taxon>OM182 clade</taxon>
    </lineage>
</organism>
<feature type="compositionally biased region" description="Basic and acidic residues" evidence="1">
    <location>
        <begin position="1"/>
        <end position="11"/>
    </location>
</feature>
<dbReference type="SUPFAM" id="SSF54909">
    <property type="entry name" value="Dimeric alpha+beta barrel"/>
    <property type="match status" value="1"/>
</dbReference>
<accession>A0A0R2S3R6</accession>
<dbReference type="PANTHER" id="PTHR40257">
    <property type="match status" value="1"/>
</dbReference>